<reference evidence="1 2" key="1">
    <citation type="journal article" date="2012" name="J. Bacteriol.">
        <title>Genome Sequence of Oceanibaculum indicum Type Strain P24.</title>
        <authorList>
            <person name="Lai Q."/>
            <person name="Shao Z."/>
        </authorList>
    </citation>
    <scope>NUCLEOTIDE SEQUENCE [LARGE SCALE GENOMIC DNA]</scope>
    <source>
        <strain evidence="1 2">P24</strain>
    </source>
</reference>
<organism evidence="1 2">
    <name type="scientific">Oceanibaculum indicum P24</name>
    <dbReference type="NCBI Taxonomy" id="1207063"/>
    <lineage>
        <taxon>Bacteria</taxon>
        <taxon>Pseudomonadati</taxon>
        <taxon>Pseudomonadota</taxon>
        <taxon>Alphaproteobacteria</taxon>
        <taxon>Rhodospirillales</taxon>
        <taxon>Oceanibaculaceae</taxon>
        <taxon>Oceanibaculum</taxon>
    </lineage>
</organism>
<evidence type="ECO:0000313" key="1">
    <source>
        <dbReference type="EMBL" id="EKE78436.1"/>
    </source>
</evidence>
<comment type="caution">
    <text evidence="1">The sequence shown here is derived from an EMBL/GenBank/DDBJ whole genome shotgun (WGS) entry which is preliminary data.</text>
</comment>
<dbReference type="InterPro" id="IPR011231">
    <property type="entry name" value="Phage_VT1-Sakai_H0018"/>
</dbReference>
<dbReference type="STRING" id="1207063.P24_02711"/>
<keyword evidence="1" id="KW-0449">Lipoprotein</keyword>
<dbReference type="AlphaFoldDB" id="K2J5T2"/>
<name>K2J5T2_9PROT</name>
<keyword evidence="2" id="KW-1185">Reference proteome</keyword>
<dbReference type="Proteomes" id="UP000006746">
    <property type="component" value="Unassembled WGS sequence"/>
</dbReference>
<proteinExistence type="predicted"/>
<accession>K2J5T2</accession>
<protein>
    <submittedName>
        <fullName evidence="1">Lipoprotein</fullName>
    </submittedName>
</protein>
<dbReference type="eggNOG" id="ENOG5033JZI">
    <property type="taxonomic scope" value="Bacteria"/>
</dbReference>
<evidence type="ECO:0000313" key="2">
    <source>
        <dbReference type="Proteomes" id="UP000006746"/>
    </source>
</evidence>
<sequence>MSKQSFPLQSLTLTADGAVAVHRGVGYDGAQATVQGQKIIGVSRYAAATGEAFAADTAGTTVIETGDEIAVGDSLIVDSSGRAIPVSGEIAIGAGATQVTSSAANGAILTGGDLPEFVFADALQAASGAGEFIEVKLR</sequence>
<dbReference type="Pfam" id="PF09956">
    <property type="entry name" value="Phage_cement_2"/>
    <property type="match status" value="1"/>
</dbReference>
<dbReference type="RefSeq" id="WP_008943159.1">
    <property type="nucleotide sequence ID" value="NZ_AMRL01000002.1"/>
</dbReference>
<dbReference type="EMBL" id="AMRL01000002">
    <property type="protein sequence ID" value="EKE78436.1"/>
    <property type="molecule type" value="Genomic_DNA"/>
</dbReference>
<gene>
    <name evidence="1" type="ORF">P24_02711</name>
</gene>